<dbReference type="PRINTS" id="PR00368">
    <property type="entry name" value="FADPNR"/>
</dbReference>
<keyword evidence="2" id="KW-0560">Oxidoreductase</keyword>
<dbReference type="Gene3D" id="3.90.700.10">
    <property type="entry name" value="Succinate dehydrogenase/fumarate reductase flavoprotein, catalytic domain"/>
    <property type="match status" value="1"/>
</dbReference>
<dbReference type="SUPFAM" id="SSF46977">
    <property type="entry name" value="Succinate dehydrogenase/fumarate reductase flavoprotein C-terminal domain"/>
    <property type="match status" value="1"/>
</dbReference>
<feature type="coiled-coil region" evidence="3">
    <location>
        <begin position="471"/>
        <end position="498"/>
    </location>
</feature>
<dbReference type="Gene3D" id="1.20.58.100">
    <property type="entry name" value="Fumarate reductase/succinate dehydrogenase flavoprotein-like, C-terminal domain"/>
    <property type="match status" value="1"/>
</dbReference>
<feature type="domain" description="FAD-dependent oxidoreductase 2 FAD-binding" evidence="4">
    <location>
        <begin position="8"/>
        <end position="239"/>
    </location>
</feature>
<reference evidence="6 7" key="1">
    <citation type="submission" date="2018-08" db="EMBL/GenBank/DDBJ databases">
        <title>A genome reference for cultivated species of the human gut microbiota.</title>
        <authorList>
            <person name="Zou Y."/>
            <person name="Xue W."/>
            <person name="Luo G."/>
        </authorList>
    </citation>
    <scope>NUCLEOTIDE SEQUENCE [LARGE SCALE GENOMIC DNA]</scope>
    <source>
        <strain evidence="6 7">AM07-24</strain>
    </source>
</reference>
<dbReference type="Pfam" id="PF00890">
    <property type="entry name" value="FAD_binding_2"/>
    <property type="match status" value="1"/>
</dbReference>
<evidence type="ECO:0000256" key="1">
    <source>
        <dbReference type="ARBA" id="ARBA00022630"/>
    </source>
</evidence>
<dbReference type="OrthoDB" id="9806724at2"/>
<protein>
    <submittedName>
        <fullName evidence="6">FAD-dependent oxidoreductase</fullName>
    </submittedName>
</protein>
<evidence type="ECO:0000256" key="3">
    <source>
        <dbReference type="SAM" id="Coils"/>
    </source>
</evidence>
<evidence type="ECO:0000313" key="7">
    <source>
        <dbReference type="Proteomes" id="UP000284841"/>
    </source>
</evidence>
<feature type="domain" description="Fumarate reductase/succinate dehydrogenase flavoprotein-like C-terminal" evidence="5">
    <location>
        <begin position="470"/>
        <end position="549"/>
    </location>
</feature>
<dbReference type="EMBL" id="QRMS01000002">
    <property type="protein sequence ID" value="RHJ88392.1"/>
    <property type="molecule type" value="Genomic_DNA"/>
</dbReference>
<dbReference type="InterPro" id="IPR015939">
    <property type="entry name" value="Fum_Rdtase/Succ_DH_flav-like_C"/>
</dbReference>
<dbReference type="PANTHER" id="PTHR11632:SF51">
    <property type="entry name" value="SUCCINATE DEHYDROGENASE [UBIQUINONE] FLAVOPROTEIN SUBUNIT, MITOCHONDRIAL"/>
    <property type="match status" value="1"/>
</dbReference>
<dbReference type="PIRSF" id="PIRSF000171">
    <property type="entry name" value="SDHA_APRA_LASPO"/>
    <property type="match status" value="1"/>
</dbReference>
<dbReference type="Pfam" id="PF02910">
    <property type="entry name" value="Succ_DH_flav_C"/>
    <property type="match status" value="1"/>
</dbReference>
<dbReference type="AlphaFoldDB" id="A0A415E431"/>
<dbReference type="PANTHER" id="PTHR11632">
    <property type="entry name" value="SUCCINATE DEHYDROGENASE 2 FLAVOPROTEIN SUBUNIT"/>
    <property type="match status" value="1"/>
</dbReference>
<keyword evidence="3" id="KW-0175">Coiled coil</keyword>
<dbReference type="SUPFAM" id="SSF51905">
    <property type="entry name" value="FAD/NAD(P)-binding domain"/>
    <property type="match status" value="1"/>
</dbReference>
<dbReference type="RefSeq" id="WP_118335055.1">
    <property type="nucleotide sequence ID" value="NZ_AP025567.1"/>
</dbReference>
<dbReference type="Proteomes" id="UP000284841">
    <property type="component" value="Unassembled WGS sequence"/>
</dbReference>
<sequence length="577" mass="63824">MAERINTDILVIGGSLAGMAAAITAKEADPETEVTVVEKYTAGYAGKANKGAGIMTMLGDAKPEDYVAYHTKYIGDYLNDQEAQLQYAENLNRGVELLDKWSGGKIDKKEDGSFKTLKWLAQVQGKDENGQFIFDEPDHFPWTLVAIDLDFMVNVRKYAQKAGIRFVDRTGVVDLLLAEGKISGAVAYNIDDGSQTVFQAKAVVLATGSQNYRIMPMWSPGRGEGLAAAFRAGAKFRNCEFGSFYNWISLQNFESSMGVEFALYNDKGENVGLAHTQGEHPDVDQNSLAEWYKQTVAGNGPMHYRQQENPLMPYLMTTLACDDYFHRPFADTFWGSLFFNAYSQQTSDEIVPGLIGEFSGLMVDKDMKTTLDGLFAAGDICYGGSAAAGAVPPPPGRVRGSGLAFAQNSGCIAGRSVSDYVKNAPVCTFDEGDVAKIDERFMKPIKQGGSVKVMDFLPKIHRVMQPLENSLYRKEERLLAALTEIEKLQAELETLKAESAHDLFGCNEIQSMLLCAKLFFTTSLHRKESRGWFLREDYPDHSKELTWYTATPTGEGTDFVVAPMKLPIDRYPNKEAE</sequence>
<dbReference type="InterPro" id="IPR027477">
    <property type="entry name" value="Succ_DH/fumarate_Rdtase_cat_sf"/>
</dbReference>
<dbReference type="Gene3D" id="3.50.50.60">
    <property type="entry name" value="FAD/NAD(P)-binding domain"/>
    <property type="match status" value="1"/>
</dbReference>
<organism evidence="6 7">
    <name type="scientific">Emergencia timonensis</name>
    <dbReference type="NCBI Taxonomy" id="1776384"/>
    <lineage>
        <taxon>Bacteria</taxon>
        <taxon>Bacillati</taxon>
        <taxon>Bacillota</taxon>
        <taxon>Clostridia</taxon>
        <taxon>Peptostreptococcales</taxon>
        <taxon>Anaerovoracaceae</taxon>
        <taxon>Emergencia</taxon>
    </lineage>
</organism>
<dbReference type="GO" id="GO:0050660">
    <property type="term" value="F:flavin adenine dinucleotide binding"/>
    <property type="evidence" value="ECO:0007669"/>
    <property type="project" value="TreeGrafter"/>
</dbReference>
<accession>A0A415E431</accession>
<keyword evidence="1" id="KW-0285">Flavoprotein</keyword>
<gene>
    <name evidence="6" type="ORF">DW099_08310</name>
</gene>
<evidence type="ECO:0000256" key="2">
    <source>
        <dbReference type="ARBA" id="ARBA00023002"/>
    </source>
</evidence>
<dbReference type="GO" id="GO:0009061">
    <property type="term" value="P:anaerobic respiration"/>
    <property type="evidence" value="ECO:0007669"/>
    <property type="project" value="TreeGrafter"/>
</dbReference>
<comment type="caution">
    <text evidence="6">The sequence shown here is derived from an EMBL/GenBank/DDBJ whole genome shotgun (WGS) entry which is preliminary data.</text>
</comment>
<evidence type="ECO:0000313" key="6">
    <source>
        <dbReference type="EMBL" id="RHJ88392.1"/>
    </source>
</evidence>
<dbReference type="GO" id="GO:0033765">
    <property type="term" value="F:steroid dehydrogenase activity, acting on the CH-CH group of donors"/>
    <property type="evidence" value="ECO:0007669"/>
    <property type="project" value="UniProtKB-ARBA"/>
</dbReference>
<evidence type="ECO:0000259" key="5">
    <source>
        <dbReference type="Pfam" id="PF02910"/>
    </source>
</evidence>
<dbReference type="InterPro" id="IPR030664">
    <property type="entry name" value="SdhA/FrdA/AprA"/>
</dbReference>
<name>A0A415E431_9FIRM</name>
<dbReference type="GO" id="GO:0000104">
    <property type="term" value="F:succinate dehydrogenase activity"/>
    <property type="evidence" value="ECO:0007669"/>
    <property type="project" value="TreeGrafter"/>
</dbReference>
<keyword evidence="7" id="KW-1185">Reference proteome</keyword>
<dbReference type="InterPro" id="IPR003953">
    <property type="entry name" value="FAD-dep_OxRdtase_2_FAD-bd"/>
</dbReference>
<dbReference type="GO" id="GO:0005886">
    <property type="term" value="C:plasma membrane"/>
    <property type="evidence" value="ECO:0007669"/>
    <property type="project" value="TreeGrafter"/>
</dbReference>
<evidence type="ECO:0000259" key="4">
    <source>
        <dbReference type="Pfam" id="PF00890"/>
    </source>
</evidence>
<dbReference type="GO" id="GO:0009055">
    <property type="term" value="F:electron transfer activity"/>
    <property type="evidence" value="ECO:0007669"/>
    <property type="project" value="TreeGrafter"/>
</dbReference>
<dbReference type="STRING" id="1776384.GCA_900086585_04008"/>
<dbReference type="InterPro" id="IPR036188">
    <property type="entry name" value="FAD/NAD-bd_sf"/>
</dbReference>
<dbReference type="InterPro" id="IPR037099">
    <property type="entry name" value="Fum_R/Succ_DH_flav-like_C_sf"/>
</dbReference>
<proteinExistence type="predicted"/>